<feature type="binding site" evidence="5">
    <location>
        <position position="157"/>
    </location>
    <ligand>
        <name>NAD(+)</name>
        <dbReference type="ChEBI" id="CHEBI:57540"/>
    </ligand>
</feature>
<evidence type="ECO:0000256" key="1">
    <source>
        <dbReference type="ARBA" id="ARBA00006484"/>
    </source>
</evidence>
<evidence type="ECO:0000256" key="6">
    <source>
        <dbReference type="RuleBase" id="RU000363"/>
    </source>
</evidence>
<evidence type="ECO:0000256" key="2">
    <source>
        <dbReference type="ARBA" id="ARBA00023002"/>
    </source>
</evidence>
<dbReference type="Gene3D" id="3.40.50.720">
    <property type="entry name" value="NAD(P)-binding Rossmann-like Domain"/>
    <property type="match status" value="1"/>
</dbReference>
<dbReference type="PRINTS" id="PR00081">
    <property type="entry name" value="GDHRDH"/>
</dbReference>
<evidence type="ECO:0000256" key="4">
    <source>
        <dbReference type="PIRSR" id="PIRSR614007-1"/>
    </source>
</evidence>
<feature type="binding site" evidence="5">
    <location>
        <begin position="63"/>
        <end position="64"/>
    </location>
    <ligand>
        <name>NAD(+)</name>
        <dbReference type="ChEBI" id="CHEBI:57540"/>
    </ligand>
</feature>
<dbReference type="PANTHER" id="PTHR43639">
    <property type="entry name" value="OXIDOREDUCTASE, SHORT-CHAIN DEHYDROGENASE/REDUCTASE FAMILY (AFU_ORTHOLOGUE AFUA_5G02870)"/>
    <property type="match status" value="1"/>
</dbReference>
<comment type="caution">
    <text evidence="7">The sequence shown here is derived from an EMBL/GenBank/DDBJ whole genome shotgun (WGS) entry which is preliminary data.</text>
</comment>
<dbReference type="Pfam" id="PF00106">
    <property type="entry name" value="adh_short"/>
    <property type="match status" value="1"/>
</dbReference>
<protein>
    <submittedName>
        <fullName evidence="7">Diacetyl reductase</fullName>
    </submittedName>
</protein>
<dbReference type="InterPro" id="IPR002347">
    <property type="entry name" value="SDR_fam"/>
</dbReference>
<feature type="binding site" evidence="5">
    <location>
        <position position="90"/>
    </location>
    <ligand>
        <name>NAD(+)</name>
        <dbReference type="ChEBI" id="CHEBI:57540"/>
    </ligand>
</feature>
<dbReference type="GO" id="GO:0019152">
    <property type="term" value="F:acetoin dehydrogenase (NAD+) activity"/>
    <property type="evidence" value="ECO:0007669"/>
    <property type="project" value="InterPro"/>
</dbReference>
<keyword evidence="2" id="KW-0560">Oxidoreductase</keyword>
<feature type="binding site" evidence="5">
    <location>
        <position position="35"/>
    </location>
    <ligand>
        <name>NAD(+)</name>
        <dbReference type="ChEBI" id="CHEBI:57540"/>
    </ligand>
</feature>
<dbReference type="PANTHER" id="PTHR43639:SF1">
    <property type="entry name" value="SHORT-CHAIN DEHYDROGENASE_REDUCTASE FAMILY PROTEIN"/>
    <property type="match status" value="1"/>
</dbReference>
<dbReference type="Proteomes" id="UP000619536">
    <property type="component" value="Unassembled WGS sequence"/>
</dbReference>
<dbReference type="SUPFAM" id="SSF51735">
    <property type="entry name" value="NAD(P)-binding Rossmann-fold domains"/>
    <property type="match status" value="1"/>
</dbReference>
<reference evidence="7" key="2">
    <citation type="submission" date="2020-09" db="EMBL/GenBank/DDBJ databases">
        <authorList>
            <person name="Sun Q."/>
            <person name="Sedlacek I."/>
        </authorList>
    </citation>
    <scope>NUCLEOTIDE SEQUENCE</scope>
    <source>
        <strain evidence="7">CCM 8606</strain>
    </source>
</reference>
<dbReference type="RefSeq" id="WP_188354364.1">
    <property type="nucleotide sequence ID" value="NZ_BMDH01000001.1"/>
</dbReference>
<keyword evidence="8" id="KW-1185">Reference proteome</keyword>
<feature type="binding site" evidence="5">
    <location>
        <position position="161"/>
    </location>
    <ligand>
        <name>NAD(+)</name>
        <dbReference type="ChEBI" id="CHEBI:57540"/>
    </ligand>
</feature>
<evidence type="ECO:0000256" key="5">
    <source>
        <dbReference type="PIRSR" id="PIRSR614007-2"/>
    </source>
</evidence>
<name>A0A8J3AKE2_9BIFI</name>
<organism evidence="7 8">
    <name type="scientific">Galliscardovia ingluviei</name>
    <dbReference type="NCBI Taxonomy" id="1769422"/>
    <lineage>
        <taxon>Bacteria</taxon>
        <taxon>Bacillati</taxon>
        <taxon>Actinomycetota</taxon>
        <taxon>Actinomycetes</taxon>
        <taxon>Bifidobacteriales</taxon>
        <taxon>Bifidobacteriaceae</taxon>
        <taxon>Galliscardovia</taxon>
    </lineage>
</organism>
<dbReference type="InterPro" id="IPR036291">
    <property type="entry name" value="NAD(P)-bd_dom_sf"/>
</dbReference>
<feature type="binding site" evidence="5">
    <location>
        <begin position="187"/>
        <end position="192"/>
    </location>
    <ligand>
        <name>NAD(+)</name>
        <dbReference type="ChEBI" id="CHEBI:57540"/>
    </ligand>
</feature>
<feature type="active site" description="Proton acceptor" evidence="4">
    <location>
        <position position="157"/>
    </location>
</feature>
<dbReference type="PRINTS" id="PR00080">
    <property type="entry name" value="SDRFAMILY"/>
</dbReference>
<dbReference type="InterPro" id="IPR014007">
    <property type="entry name" value="23BDH"/>
</dbReference>
<dbReference type="EMBL" id="BMDH01000001">
    <property type="protein sequence ID" value="GGI12572.1"/>
    <property type="molecule type" value="Genomic_DNA"/>
</dbReference>
<accession>A0A8J3AKE2</accession>
<reference evidence="7" key="1">
    <citation type="journal article" date="2014" name="Int. J. Syst. Evol. Microbiol.">
        <title>Complete genome sequence of Corynebacterium casei LMG S-19264T (=DSM 44701T), isolated from a smear-ripened cheese.</title>
        <authorList>
            <consortium name="US DOE Joint Genome Institute (JGI-PGF)"/>
            <person name="Walter F."/>
            <person name="Albersmeier A."/>
            <person name="Kalinowski J."/>
            <person name="Ruckert C."/>
        </authorList>
    </citation>
    <scope>NUCLEOTIDE SEQUENCE</scope>
    <source>
        <strain evidence="7">CCM 8606</strain>
    </source>
</reference>
<dbReference type="AlphaFoldDB" id="A0A8J3AKE2"/>
<keyword evidence="3 5" id="KW-0520">NAD</keyword>
<gene>
    <name evidence="7" type="ORF">GCM10007377_01630</name>
</gene>
<dbReference type="FunFam" id="3.40.50.720:FF:000084">
    <property type="entry name" value="Short-chain dehydrogenase reductase"/>
    <property type="match status" value="1"/>
</dbReference>
<evidence type="ECO:0000256" key="3">
    <source>
        <dbReference type="ARBA" id="ARBA00023027"/>
    </source>
</evidence>
<comment type="similarity">
    <text evidence="1 6">Belongs to the short-chain dehydrogenases/reductases (SDR) family.</text>
</comment>
<feature type="binding site" evidence="5">
    <location>
        <begin position="14"/>
        <end position="16"/>
    </location>
    <ligand>
        <name>NAD(+)</name>
        <dbReference type="ChEBI" id="CHEBI:57540"/>
    </ligand>
</feature>
<sequence length="261" mass="27740">MAERKVAVVTGAAQGIGEGIAMQLAKDGFDIAIGDLEQQRQKAQGVIAAIEELGQRACFHAVDVSQRDSMFALIDAAVDELGTLDVLVNNAGICDVVPIADVTEAQLERIFRINVFSVVYGIQAASAKFEALGKEKGKIICASSIAGFEGFPILPAYSGTKFAVRGILQASAQELAPKHITVNGYAPGIVATPMWDYIDQELGKLNGKPKGQNMADMLDSIALHRFEYPADVAGVVSFLASDKADYVTGQTVIVDGGMQYR</sequence>
<dbReference type="NCBIfam" id="TIGR02415">
    <property type="entry name" value="23BDH"/>
    <property type="match status" value="1"/>
</dbReference>
<dbReference type="GO" id="GO:0045150">
    <property type="term" value="P:acetoin catabolic process"/>
    <property type="evidence" value="ECO:0007669"/>
    <property type="project" value="InterPro"/>
</dbReference>
<evidence type="ECO:0000313" key="8">
    <source>
        <dbReference type="Proteomes" id="UP000619536"/>
    </source>
</evidence>
<proteinExistence type="inferred from homology"/>
<evidence type="ECO:0000313" key="7">
    <source>
        <dbReference type="EMBL" id="GGI12572.1"/>
    </source>
</evidence>